<gene>
    <name evidence="2" type="ORF">PSAL00342_LOCUS5783</name>
</gene>
<feature type="compositionally biased region" description="Basic and acidic residues" evidence="1">
    <location>
        <begin position="126"/>
        <end position="148"/>
    </location>
</feature>
<organism evidence="2">
    <name type="scientific">Picocystis salinarum</name>
    <dbReference type="NCBI Taxonomy" id="88271"/>
    <lineage>
        <taxon>Eukaryota</taxon>
        <taxon>Viridiplantae</taxon>
        <taxon>Chlorophyta</taxon>
        <taxon>Picocystophyceae</taxon>
        <taxon>Picocystales</taxon>
        <taxon>Picocystaceae</taxon>
        <taxon>Picocystis</taxon>
    </lineage>
</organism>
<dbReference type="AlphaFoldDB" id="A0A7S3XEX2"/>
<protein>
    <submittedName>
        <fullName evidence="2">Uncharacterized protein</fullName>
    </submittedName>
</protein>
<evidence type="ECO:0000256" key="1">
    <source>
        <dbReference type="SAM" id="MobiDB-lite"/>
    </source>
</evidence>
<accession>A0A7S3XEX2</accession>
<name>A0A7S3XEX2_9CHLO</name>
<feature type="compositionally biased region" description="Basic and acidic residues" evidence="1">
    <location>
        <begin position="157"/>
        <end position="198"/>
    </location>
</feature>
<feature type="region of interest" description="Disordered" evidence="1">
    <location>
        <begin position="126"/>
        <end position="198"/>
    </location>
</feature>
<evidence type="ECO:0000313" key="2">
    <source>
        <dbReference type="EMBL" id="CAE0611948.1"/>
    </source>
</evidence>
<sequence>MPFVVQGMGLGVQIKCQRRTDNAPGNRGTRKTTTKTVVPRRAKEVQENQRARRRDTWEGKSEVLYHTSTVARKCASMATVFAGVIQVAAPAEAASGFVKEIPERLLIAVSLMATAYIGYILSSKVSDKKGGSDEKSKSMDPEEFEKAQFRQGWEPSEEQRTKSPYLRAEHELRMREVEARNKDREERLKKERDAKNAE</sequence>
<dbReference type="EMBL" id="HBIS01006388">
    <property type="protein sequence ID" value="CAE0611948.1"/>
    <property type="molecule type" value="Transcribed_RNA"/>
</dbReference>
<reference evidence="2" key="1">
    <citation type="submission" date="2021-01" db="EMBL/GenBank/DDBJ databases">
        <authorList>
            <person name="Corre E."/>
            <person name="Pelletier E."/>
            <person name="Niang G."/>
            <person name="Scheremetjew M."/>
            <person name="Finn R."/>
            <person name="Kale V."/>
            <person name="Holt S."/>
            <person name="Cochrane G."/>
            <person name="Meng A."/>
            <person name="Brown T."/>
            <person name="Cohen L."/>
        </authorList>
    </citation>
    <scope>NUCLEOTIDE SEQUENCE</scope>
    <source>
        <strain evidence="2">CCMP1897</strain>
    </source>
</reference>
<proteinExistence type="predicted"/>